<reference evidence="1 2" key="1">
    <citation type="submission" date="2006-12" db="EMBL/GenBank/DDBJ databases">
        <title>Complete sequence of Chlorobium phaeobacteroides DSM 266.</title>
        <authorList>
            <consortium name="US DOE Joint Genome Institute"/>
            <person name="Copeland A."/>
            <person name="Lucas S."/>
            <person name="Lapidus A."/>
            <person name="Barry K."/>
            <person name="Detter J.C."/>
            <person name="Glavina del Rio T."/>
            <person name="Hammon N."/>
            <person name="Israni S."/>
            <person name="Pitluck S."/>
            <person name="Goltsman E."/>
            <person name="Schmutz J."/>
            <person name="Larimer F."/>
            <person name="Land M."/>
            <person name="Hauser L."/>
            <person name="Mikhailova N."/>
            <person name="Li T."/>
            <person name="Overmann J."/>
            <person name="Bryant D.A."/>
            <person name="Richardson P."/>
        </authorList>
    </citation>
    <scope>NUCLEOTIDE SEQUENCE [LARGE SCALE GENOMIC DNA]</scope>
    <source>
        <strain evidence="1 2">DSM 266</strain>
    </source>
</reference>
<gene>
    <name evidence="1" type="ordered locus">Cpha266_2621</name>
</gene>
<dbReference type="KEGG" id="cph:Cpha266_2621"/>
<proteinExistence type="predicted"/>
<accession>A1BJN1</accession>
<dbReference type="AlphaFoldDB" id="A1BJN1"/>
<protein>
    <submittedName>
        <fullName evidence="1">Uncharacterized protein</fullName>
    </submittedName>
</protein>
<evidence type="ECO:0000313" key="2">
    <source>
        <dbReference type="Proteomes" id="UP000008701"/>
    </source>
</evidence>
<evidence type="ECO:0000313" key="1">
    <source>
        <dbReference type="EMBL" id="ABL66608.1"/>
    </source>
</evidence>
<dbReference type="EMBL" id="CP000492">
    <property type="protein sequence ID" value="ABL66608.1"/>
    <property type="molecule type" value="Genomic_DNA"/>
</dbReference>
<keyword evidence="2" id="KW-1185">Reference proteome</keyword>
<dbReference type="HOGENOM" id="CLU_2341671_0_0_10"/>
<dbReference type="Proteomes" id="UP000008701">
    <property type="component" value="Chromosome"/>
</dbReference>
<name>A1BJN1_CHLPD</name>
<organism evidence="1 2">
    <name type="scientific">Chlorobium phaeobacteroides (strain DSM 266 / SMG 266 / 2430)</name>
    <dbReference type="NCBI Taxonomy" id="290317"/>
    <lineage>
        <taxon>Bacteria</taxon>
        <taxon>Pseudomonadati</taxon>
        <taxon>Chlorobiota</taxon>
        <taxon>Chlorobiia</taxon>
        <taxon>Chlorobiales</taxon>
        <taxon>Chlorobiaceae</taxon>
        <taxon>Chlorobium/Pelodictyon group</taxon>
        <taxon>Chlorobium</taxon>
    </lineage>
</organism>
<sequence length="97" mass="10995">MHVGQYSRGCGQSRGIRVVEAWEHDMRHKEKLVTCGIPELVSGKSFLFLAGATRPMIFWLMDSISAVISKRQNCLTSNLWSSIWIIARNAMEDGRRA</sequence>